<evidence type="ECO:0000259" key="1">
    <source>
        <dbReference type="Pfam" id="PF20722"/>
    </source>
</evidence>
<dbReference type="InParanoid" id="A0A0C2RVW9"/>
<accession>A0A0C2RVW9</accession>
<feature type="non-terminal residue" evidence="2">
    <location>
        <position position="1"/>
    </location>
</feature>
<evidence type="ECO:0000313" key="2">
    <source>
        <dbReference type="EMBL" id="KIL54380.1"/>
    </source>
</evidence>
<feature type="domain" description="DUF6830" evidence="1">
    <location>
        <begin position="145"/>
        <end position="298"/>
    </location>
</feature>
<dbReference type="EMBL" id="KN818777">
    <property type="protein sequence ID" value="KIL54380.1"/>
    <property type="molecule type" value="Genomic_DNA"/>
</dbReference>
<keyword evidence="3" id="KW-1185">Reference proteome</keyword>
<evidence type="ECO:0000313" key="3">
    <source>
        <dbReference type="Proteomes" id="UP000054549"/>
    </source>
</evidence>
<proteinExistence type="predicted"/>
<dbReference type="OrthoDB" id="3232986at2759"/>
<organism evidence="2 3">
    <name type="scientific">Amanita muscaria (strain Koide BX008)</name>
    <dbReference type="NCBI Taxonomy" id="946122"/>
    <lineage>
        <taxon>Eukaryota</taxon>
        <taxon>Fungi</taxon>
        <taxon>Dikarya</taxon>
        <taxon>Basidiomycota</taxon>
        <taxon>Agaricomycotina</taxon>
        <taxon>Agaricomycetes</taxon>
        <taxon>Agaricomycetidae</taxon>
        <taxon>Agaricales</taxon>
        <taxon>Pluteineae</taxon>
        <taxon>Amanitaceae</taxon>
        <taxon>Amanita</taxon>
    </lineage>
</organism>
<dbReference type="InterPro" id="IPR049233">
    <property type="entry name" value="DUF6830"/>
</dbReference>
<sequence length="318" mass="35668">GARTGKGNRVIDNWYIPKLELLQSVTSNIRENGAAIQWSADATERCHVTEIKEPSRSSNNQEYESQICRFLDRADKCRRFDIATAIREARINFRFLTDDSGLVKNGDNDSSCENPEDDIVSTTAALLTHIQPAAPVTGTVRRNANYFELASALQQGLYPHSPLPLRTLVQANTALHLTRDPTMTMSIEDVMTRFNLPDLRRALADFLSRVNNKGSFHIGGRRTSDINSPLPFDNLQVWTKVQVQNRAYFPPNCILPPQTINVSPPSGSWTYGWSDVVLLNTDDSKVWPHSGLEGHNLCFIHTSCIDWSNLVQDIISCN</sequence>
<dbReference type="AlphaFoldDB" id="A0A0C2RVW9"/>
<protein>
    <recommendedName>
        <fullName evidence="1">DUF6830 domain-containing protein</fullName>
    </recommendedName>
</protein>
<dbReference type="Proteomes" id="UP000054549">
    <property type="component" value="Unassembled WGS sequence"/>
</dbReference>
<dbReference type="HOGENOM" id="CLU_064991_0_0_1"/>
<gene>
    <name evidence="2" type="ORF">M378DRAFT_182564</name>
</gene>
<name>A0A0C2RVW9_AMAMK</name>
<reference evidence="2 3" key="1">
    <citation type="submission" date="2014-04" db="EMBL/GenBank/DDBJ databases">
        <title>Evolutionary Origins and Diversification of the Mycorrhizal Mutualists.</title>
        <authorList>
            <consortium name="DOE Joint Genome Institute"/>
            <consortium name="Mycorrhizal Genomics Consortium"/>
            <person name="Kohler A."/>
            <person name="Kuo A."/>
            <person name="Nagy L.G."/>
            <person name="Floudas D."/>
            <person name="Copeland A."/>
            <person name="Barry K.W."/>
            <person name="Cichocki N."/>
            <person name="Veneault-Fourrey C."/>
            <person name="LaButti K."/>
            <person name="Lindquist E.A."/>
            <person name="Lipzen A."/>
            <person name="Lundell T."/>
            <person name="Morin E."/>
            <person name="Murat C."/>
            <person name="Riley R."/>
            <person name="Ohm R."/>
            <person name="Sun H."/>
            <person name="Tunlid A."/>
            <person name="Henrissat B."/>
            <person name="Grigoriev I.V."/>
            <person name="Hibbett D.S."/>
            <person name="Martin F."/>
        </authorList>
    </citation>
    <scope>NUCLEOTIDE SEQUENCE [LARGE SCALE GENOMIC DNA]</scope>
    <source>
        <strain evidence="2 3">Koide BX008</strain>
    </source>
</reference>
<dbReference type="Pfam" id="PF20722">
    <property type="entry name" value="DUF6830"/>
    <property type="match status" value="1"/>
</dbReference>